<organism evidence="5 6">
    <name type="scientific">Salvia divinorum</name>
    <name type="common">Maria pastora</name>
    <name type="synonym">Diviner's sage</name>
    <dbReference type="NCBI Taxonomy" id="28513"/>
    <lineage>
        <taxon>Eukaryota</taxon>
        <taxon>Viridiplantae</taxon>
        <taxon>Streptophyta</taxon>
        <taxon>Embryophyta</taxon>
        <taxon>Tracheophyta</taxon>
        <taxon>Spermatophyta</taxon>
        <taxon>Magnoliopsida</taxon>
        <taxon>eudicotyledons</taxon>
        <taxon>Gunneridae</taxon>
        <taxon>Pentapetalae</taxon>
        <taxon>asterids</taxon>
        <taxon>lamiids</taxon>
        <taxon>Lamiales</taxon>
        <taxon>Lamiaceae</taxon>
        <taxon>Nepetoideae</taxon>
        <taxon>Mentheae</taxon>
        <taxon>Salviinae</taxon>
        <taxon>Salvia</taxon>
        <taxon>Salvia subgen. Calosphace</taxon>
    </lineage>
</organism>
<dbReference type="Pfam" id="PF08263">
    <property type="entry name" value="LRRNT_2"/>
    <property type="match status" value="1"/>
</dbReference>
<feature type="chain" id="PRO_5044793650" evidence="3">
    <location>
        <begin position="31"/>
        <end position="203"/>
    </location>
</feature>
<keyword evidence="2" id="KW-0677">Repeat</keyword>
<evidence type="ECO:0000259" key="4">
    <source>
        <dbReference type="Pfam" id="PF08263"/>
    </source>
</evidence>
<name>A0ABD1HF17_SALDI</name>
<dbReference type="SUPFAM" id="SSF52058">
    <property type="entry name" value="L domain-like"/>
    <property type="match status" value="1"/>
</dbReference>
<dbReference type="Gene3D" id="3.80.10.10">
    <property type="entry name" value="Ribonuclease Inhibitor"/>
    <property type="match status" value="1"/>
</dbReference>
<feature type="signal peptide" evidence="3">
    <location>
        <begin position="1"/>
        <end position="30"/>
    </location>
</feature>
<dbReference type="PANTHER" id="PTHR48054">
    <property type="entry name" value="RECEPTOR KINASE-LIKE PROTEIN XA21"/>
    <property type="match status" value="1"/>
</dbReference>
<evidence type="ECO:0000256" key="1">
    <source>
        <dbReference type="ARBA" id="ARBA00022614"/>
    </source>
</evidence>
<dbReference type="PANTHER" id="PTHR48054:SF82">
    <property type="entry name" value="LRR RECEPTOR-LIKE SERINE_THREONINE-PROTEIN KINASE FLS2"/>
    <property type="match status" value="1"/>
</dbReference>
<evidence type="ECO:0000313" key="5">
    <source>
        <dbReference type="EMBL" id="KAL1555007.1"/>
    </source>
</evidence>
<dbReference type="InterPro" id="IPR001611">
    <property type="entry name" value="Leu-rich_rpt"/>
</dbReference>
<dbReference type="InterPro" id="IPR013210">
    <property type="entry name" value="LRR_N_plant-typ"/>
</dbReference>
<feature type="domain" description="Leucine-rich repeat-containing N-terminal plant-type" evidence="4">
    <location>
        <begin position="36"/>
        <end position="73"/>
    </location>
</feature>
<gene>
    <name evidence="5" type="ORF">AAHA92_15496</name>
</gene>
<dbReference type="AlphaFoldDB" id="A0ABD1HF17"/>
<evidence type="ECO:0000256" key="2">
    <source>
        <dbReference type="ARBA" id="ARBA00022737"/>
    </source>
</evidence>
<keyword evidence="1" id="KW-0433">Leucine-rich repeat</keyword>
<dbReference type="InterPro" id="IPR052592">
    <property type="entry name" value="LRR-RLK"/>
</dbReference>
<dbReference type="InterPro" id="IPR032675">
    <property type="entry name" value="LRR_dom_sf"/>
</dbReference>
<accession>A0ABD1HF17</accession>
<sequence length="203" mass="22264">MHASSNNMTKNGISSIIIILLLSLPFHGNSQNNDPKQEKDILLGLKQQWSSPPSLSHWTPSSDHCTWPEITCTSGSVTGLVIINGTIMEAIPVSICDLSNLSRIDLQLNYIPGHFPTVLYNCSKLEYLDLSNNYFIGSLPDDINRLSPQLLELVGQQLHRPHPCSDRETAKSQGSSAGGKLIQWLISASYRRPLESGGAVSEL</sequence>
<evidence type="ECO:0000256" key="3">
    <source>
        <dbReference type="SAM" id="SignalP"/>
    </source>
</evidence>
<dbReference type="PROSITE" id="PS51450">
    <property type="entry name" value="LRR"/>
    <property type="match status" value="1"/>
</dbReference>
<dbReference type="Proteomes" id="UP001567538">
    <property type="component" value="Unassembled WGS sequence"/>
</dbReference>
<dbReference type="EMBL" id="JBEAFC010000006">
    <property type="protein sequence ID" value="KAL1555007.1"/>
    <property type="molecule type" value="Genomic_DNA"/>
</dbReference>
<keyword evidence="3" id="KW-0732">Signal</keyword>
<dbReference type="Pfam" id="PF00560">
    <property type="entry name" value="LRR_1"/>
    <property type="match status" value="1"/>
</dbReference>
<comment type="caution">
    <text evidence="5">The sequence shown here is derived from an EMBL/GenBank/DDBJ whole genome shotgun (WGS) entry which is preliminary data.</text>
</comment>
<evidence type="ECO:0000313" key="6">
    <source>
        <dbReference type="Proteomes" id="UP001567538"/>
    </source>
</evidence>
<keyword evidence="6" id="KW-1185">Reference proteome</keyword>
<reference evidence="5 6" key="1">
    <citation type="submission" date="2024-06" db="EMBL/GenBank/DDBJ databases">
        <title>A chromosome level genome sequence of Diviner's sage (Salvia divinorum).</title>
        <authorList>
            <person name="Ford S.A."/>
            <person name="Ro D.-K."/>
            <person name="Ness R.W."/>
            <person name="Phillips M.A."/>
        </authorList>
    </citation>
    <scope>NUCLEOTIDE SEQUENCE [LARGE SCALE GENOMIC DNA]</scope>
    <source>
        <strain evidence="5">SAF-2024a</strain>
        <tissue evidence="5">Leaf</tissue>
    </source>
</reference>
<protein>
    <submittedName>
        <fullName evidence="5">Receptor-like protein kinase HSL1</fullName>
    </submittedName>
</protein>
<proteinExistence type="predicted"/>